<dbReference type="SUPFAM" id="SSF49899">
    <property type="entry name" value="Concanavalin A-like lectins/glucanases"/>
    <property type="match status" value="1"/>
</dbReference>
<evidence type="ECO:0000313" key="7">
    <source>
        <dbReference type="Proteomes" id="UP001212421"/>
    </source>
</evidence>
<organism evidence="6 7">
    <name type="scientific">Cryobacterium breve</name>
    <dbReference type="NCBI Taxonomy" id="1259258"/>
    <lineage>
        <taxon>Bacteria</taxon>
        <taxon>Bacillati</taxon>
        <taxon>Actinomycetota</taxon>
        <taxon>Actinomycetes</taxon>
        <taxon>Micrococcales</taxon>
        <taxon>Microbacteriaceae</taxon>
        <taxon>Cryobacterium</taxon>
    </lineage>
</organism>
<gene>
    <name evidence="6" type="ORF">KIV56_13715</name>
</gene>
<reference evidence="6 7" key="1">
    <citation type="submission" date="2021-05" db="EMBL/GenBank/DDBJ databases">
        <authorList>
            <person name="Kumar R."/>
            <person name="Kumar A."/>
            <person name="Mukhia S."/>
        </authorList>
    </citation>
    <scope>NUCLEOTIDE SEQUENCE [LARGE SCALE GENOMIC DNA]</scope>
    <source>
        <strain evidence="6 7">ERMR7:08</strain>
    </source>
</reference>
<keyword evidence="2 4" id="KW-0378">Hydrolase</keyword>
<dbReference type="CDD" id="cd18617">
    <property type="entry name" value="GH43_XynB-like"/>
    <property type="match status" value="1"/>
</dbReference>
<dbReference type="RefSeq" id="WP_281533988.1">
    <property type="nucleotide sequence ID" value="NZ_CP075584.1"/>
</dbReference>
<protein>
    <submittedName>
        <fullName evidence="6">Glycoside hydrolase family 43 protein</fullName>
    </submittedName>
</protein>
<evidence type="ECO:0000256" key="3">
    <source>
        <dbReference type="ARBA" id="ARBA00023295"/>
    </source>
</evidence>
<proteinExistence type="inferred from homology"/>
<keyword evidence="3 4" id="KW-0326">Glycosidase</keyword>
<dbReference type="GO" id="GO:0016787">
    <property type="term" value="F:hydrolase activity"/>
    <property type="evidence" value="ECO:0007669"/>
    <property type="project" value="UniProtKB-KW"/>
</dbReference>
<dbReference type="InterPro" id="IPR041542">
    <property type="entry name" value="GH43_C2"/>
</dbReference>
<dbReference type="Pfam" id="PF04616">
    <property type="entry name" value="Glyco_hydro_43"/>
    <property type="match status" value="1"/>
</dbReference>
<dbReference type="Proteomes" id="UP001212421">
    <property type="component" value="Chromosome"/>
</dbReference>
<dbReference type="InterPro" id="IPR013320">
    <property type="entry name" value="ConA-like_dom_sf"/>
</dbReference>
<dbReference type="InterPro" id="IPR006710">
    <property type="entry name" value="Glyco_hydro_43"/>
</dbReference>
<sequence>MSAVTRYSNPLIAGFYPDPSIVKVAEDYYLANSTFEYLPGIPVFHSRDLVTWTQVGNVVERPGQFASAHVPTLGGAWAPTIRFRDGLFYVVVTDAMGRGMLIFTATDPAGPWSDGTIVDGVHGIDSDLAWSDEGVAHITYSGLDTTSGNPPGEHGGILQVTVDLATGARLSEPISLWSGTGLKFPEAPHLYRHGGYWYLMIAEGGTERGHGISIARGTSPSGPFTGGPTNPILSARSTSRPIQNTGHGDLVETPDGGWAIVMLGMRPTGMTQAFAAMGRETFITEARWEDDWLVAEPVILAPRPGEFVYETDFSETVVSPEWISIRRYPSEIASLTERPGSLVLHGEGTTLDDEQPVLLGYRQQHPLATASVSIDTGQGLGGISVRYDEVHHYEIEVGNGVVTARACVAGIRQEWTRELGPGSDGPVTLGLDFVAPGAMGPDGMRSGMLAGLTSDLVVLSVGTGADRIELARVDGRYLSQETAASFTGRVIGLYAVTGTVAFDSFRYAGHDE</sequence>
<dbReference type="Gene3D" id="2.60.120.200">
    <property type="match status" value="1"/>
</dbReference>
<dbReference type="EMBL" id="CP075584">
    <property type="protein sequence ID" value="WBM79423.1"/>
    <property type="molecule type" value="Genomic_DNA"/>
</dbReference>
<feature type="domain" description="Beta-xylosidase C-terminal Concanavalin A-like" evidence="5">
    <location>
        <begin position="311"/>
        <end position="400"/>
    </location>
</feature>
<keyword evidence="7" id="KW-1185">Reference proteome</keyword>
<dbReference type="SUPFAM" id="SSF75005">
    <property type="entry name" value="Arabinanase/levansucrase/invertase"/>
    <property type="match status" value="1"/>
</dbReference>
<dbReference type="InterPro" id="IPR023296">
    <property type="entry name" value="Glyco_hydro_beta-prop_sf"/>
</dbReference>
<evidence type="ECO:0000259" key="5">
    <source>
        <dbReference type="Pfam" id="PF17851"/>
    </source>
</evidence>
<dbReference type="Pfam" id="PF17851">
    <property type="entry name" value="GH43_C2"/>
    <property type="match status" value="1"/>
</dbReference>
<comment type="similarity">
    <text evidence="1 4">Belongs to the glycosyl hydrolase 43 family.</text>
</comment>
<evidence type="ECO:0000256" key="4">
    <source>
        <dbReference type="RuleBase" id="RU361187"/>
    </source>
</evidence>
<evidence type="ECO:0000256" key="2">
    <source>
        <dbReference type="ARBA" id="ARBA00022801"/>
    </source>
</evidence>
<accession>A0ABY7NFX8</accession>
<evidence type="ECO:0000313" key="6">
    <source>
        <dbReference type="EMBL" id="WBM79423.1"/>
    </source>
</evidence>
<dbReference type="InterPro" id="IPR051795">
    <property type="entry name" value="Glycosyl_Hydrlase_43"/>
</dbReference>
<evidence type="ECO:0000256" key="1">
    <source>
        <dbReference type="ARBA" id="ARBA00009865"/>
    </source>
</evidence>
<dbReference type="PANTHER" id="PTHR42812">
    <property type="entry name" value="BETA-XYLOSIDASE"/>
    <property type="match status" value="1"/>
</dbReference>
<dbReference type="Gene3D" id="2.115.10.20">
    <property type="entry name" value="Glycosyl hydrolase domain, family 43"/>
    <property type="match status" value="1"/>
</dbReference>
<dbReference type="PANTHER" id="PTHR42812:SF12">
    <property type="entry name" value="BETA-XYLOSIDASE-RELATED"/>
    <property type="match status" value="1"/>
</dbReference>
<name>A0ABY7NFX8_9MICO</name>